<evidence type="ECO:0000256" key="3">
    <source>
        <dbReference type="ARBA" id="ARBA00022679"/>
    </source>
</evidence>
<dbReference type="GO" id="GO:0003677">
    <property type="term" value="F:DNA binding"/>
    <property type="evidence" value="ECO:0007669"/>
    <property type="project" value="InterPro"/>
</dbReference>
<keyword evidence="3 6" id="KW-0808">Transferase</keyword>
<keyword evidence="2 6" id="KW-0489">Methyltransferase</keyword>
<dbReference type="AlphaFoldDB" id="A0A2H0KCE1"/>
<dbReference type="InterPro" id="IPR029063">
    <property type="entry name" value="SAM-dependent_MTases_sf"/>
</dbReference>
<dbReference type="InterPro" id="IPR002052">
    <property type="entry name" value="DNA_methylase_N6_adenine_CS"/>
</dbReference>
<protein>
    <submittedName>
        <fullName evidence="6">Site-specific DNA-methyltransferase</fullName>
    </submittedName>
</protein>
<evidence type="ECO:0000256" key="1">
    <source>
        <dbReference type="ARBA" id="ARBA00006594"/>
    </source>
</evidence>
<accession>A0A2H0KCE1</accession>
<keyword evidence="4" id="KW-0949">S-adenosyl-L-methionine</keyword>
<name>A0A2H0KCE1_9BACT</name>
<feature type="domain" description="DNA methylase N-4/N-6" evidence="5">
    <location>
        <begin position="104"/>
        <end position="420"/>
    </location>
</feature>
<dbReference type="InterPro" id="IPR002941">
    <property type="entry name" value="DNA_methylase_N4/N6"/>
</dbReference>
<dbReference type="Gene3D" id="3.40.50.150">
    <property type="entry name" value="Vaccinia Virus protein VP39"/>
    <property type="match status" value="1"/>
</dbReference>
<dbReference type="PROSITE" id="PS00092">
    <property type="entry name" value="N6_MTASE"/>
    <property type="match status" value="1"/>
</dbReference>
<comment type="similarity">
    <text evidence="1">Belongs to the N(4)/N(6)-methyltransferase family.</text>
</comment>
<evidence type="ECO:0000313" key="6">
    <source>
        <dbReference type="EMBL" id="PIQ68928.1"/>
    </source>
</evidence>
<evidence type="ECO:0000313" key="7">
    <source>
        <dbReference type="Proteomes" id="UP000229342"/>
    </source>
</evidence>
<dbReference type="Pfam" id="PF01555">
    <property type="entry name" value="N6_N4_Mtase"/>
    <property type="match status" value="1"/>
</dbReference>
<dbReference type="GO" id="GO:0008170">
    <property type="term" value="F:N-methyltransferase activity"/>
    <property type="evidence" value="ECO:0007669"/>
    <property type="project" value="InterPro"/>
</dbReference>
<gene>
    <name evidence="6" type="ORF">COV91_01510</name>
</gene>
<dbReference type="Proteomes" id="UP000229342">
    <property type="component" value="Unassembled WGS sequence"/>
</dbReference>
<evidence type="ECO:0000256" key="4">
    <source>
        <dbReference type="ARBA" id="ARBA00022691"/>
    </source>
</evidence>
<organism evidence="6 7">
    <name type="scientific">Candidatus Taylorbacteria bacterium CG11_big_fil_rev_8_21_14_0_20_46_11</name>
    <dbReference type="NCBI Taxonomy" id="1975025"/>
    <lineage>
        <taxon>Bacteria</taxon>
        <taxon>Candidatus Tayloriibacteriota</taxon>
    </lineage>
</organism>
<comment type="caution">
    <text evidence="6">The sequence shown here is derived from an EMBL/GenBank/DDBJ whole genome shotgun (WGS) entry which is preliminary data.</text>
</comment>
<sequence>MSPKLQLPSAVPVVPKTGRTKYDTWTREQLVVEVARLRKRKKYGLVFEGKPEDVAERCKIELPVLREVAANELVSDKNLPTNVLIEGDNYHGVSVLNYTHKGKIDLIYIDPPYNTGARDWKYNNDYVDAEDTYRHTKWLSFMSHRLKLAKNLLTKDGIICVAIDDHELFTLGLLMNEIFDEKNRLGVITVVHKPEGRNQEKFFGTSNEFMLVYARNKDKAKFNNVVFDAEQQSRYEEEDEKGKFRLKNFIRLTDGKYSLRANKPHFFYPIFVSKDLKRFSLDEKSGYGAVLPITNKGVERTWKTTKETFVKLASGGDIVAKKEEGGIVLYEKLREDSVIKTHWIKKEYHGYHFGTKLLETILGTKKFDFPKSIFLISDILRLTTKDSSTILDFFAGSGTTGHAILKLNEEDGGSRRFILCTNDENSIASEVCYPRIAKVIQGYKGPSGEKVAGLGGNLRYFRTAFVGAEPNDKNKEILTHEATEMLCMREDTFESVKETKAIKIFKNGKRHTGIVFDEDDIPALKKDIIKIGGVWSVYIFSLGDDTFDEEFADMSKVTVAPIPEAIMRVYRRIFQTT</sequence>
<proteinExistence type="inferred from homology"/>
<evidence type="ECO:0000256" key="2">
    <source>
        <dbReference type="ARBA" id="ARBA00022603"/>
    </source>
</evidence>
<dbReference type="GO" id="GO:0032259">
    <property type="term" value="P:methylation"/>
    <property type="evidence" value="ECO:0007669"/>
    <property type="project" value="UniProtKB-KW"/>
</dbReference>
<dbReference type="SUPFAM" id="SSF53335">
    <property type="entry name" value="S-adenosyl-L-methionine-dependent methyltransferases"/>
    <property type="match status" value="1"/>
</dbReference>
<reference evidence="6 7" key="1">
    <citation type="submission" date="2017-09" db="EMBL/GenBank/DDBJ databases">
        <title>Depth-based differentiation of microbial function through sediment-hosted aquifers and enrichment of novel symbionts in the deep terrestrial subsurface.</title>
        <authorList>
            <person name="Probst A.J."/>
            <person name="Ladd B."/>
            <person name="Jarett J.K."/>
            <person name="Geller-Mcgrath D.E."/>
            <person name="Sieber C.M."/>
            <person name="Emerson J.B."/>
            <person name="Anantharaman K."/>
            <person name="Thomas B.C."/>
            <person name="Malmstrom R."/>
            <person name="Stieglmeier M."/>
            <person name="Klingl A."/>
            <person name="Woyke T."/>
            <person name="Ryan C.M."/>
            <person name="Banfield J.F."/>
        </authorList>
    </citation>
    <scope>NUCLEOTIDE SEQUENCE [LARGE SCALE GENOMIC DNA]</scope>
    <source>
        <strain evidence="6">CG11_big_fil_rev_8_21_14_0_20_46_11</strain>
    </source>
</reference>
<dbReference type="PRINTS" id="PR00506">
    <property type="entry name" value="D21N6MTFRASE"/>
</dbReference>
<dbReference type="EMBL" id="PCVG01000018">
    <property type="protein sequence ID" value="PIQ68928.1"/>
    <property type="molecule type" value="Genomic_DNA"/>
</dbReference>
<dbReference type="InterPro" id="IPR002295">
    <property type="entry name" value="N4/N6-MTase_EcoPI_Mod-like"/>
</dbReference>
<evidence type="ECO:0000259" key="5">
    <source>
        <dbReference type="Pfam" id="PF01555"/>
    </source>
</evidence>